<reference evidence="2" key="1">
    <citation type="journal article" date="2021" name="Proc. Natl. Acad. Sci. U.S.A.">
        <title>A Catalog of Tens of Thousands of Viruses from Human Metagenomes Reveals Hidden Associations with Chronic Diseases.</title>
        <authorList>
            <person name="Tisza M.J."/>
            <person name="Buck C.B."/>
        </authorList>
    </citation>
    <scope>NUCLEOTIDE SEQUENCE</scope>
    <source>
        <strain evidence="2">Ct7113</strain>
    </source>
</reference>
<feature type="coiled-coil region" evidence="1">
    <location>
        <begin position="260"/>
        <end position="344"/>
    </location>
</feature>
<dbReference type="EMBL" id="BK016164">
    <property type="protein sequence ID" value="DAF99327.1"/>
    <property type="molecule type" value="Genomic_DNA"/>
</dbReference>
<protein>
    <recommendedName>
        <fullName evidence="3">DUF3102 domain-containing protein</fullName>
    </recommendedName>
</protein>
<organism evidence="2">
    <name type="scientific">Myoviridae sp. ct7113</name>
    <dbReference type="NCBI Taxonomy" id="2825037"/>
    <lineage>
        <taxon>Viruses</taxon>
        <taxon>Duplodnaviria</taxon>
        <taxon>Heunggongvirae</taxon>
        <taxon>Uroviricota</taxon>
        <taxon>Caudoviricetes</taxon>
    </lineage>
</organism>
<accession>A0A8S5UXW3</accession>
<feature type="coiled-coil region" evidence="1">
    <location>
        <begin position="142"/>
        <end position="225"/>
    </location>
</feature>
<sequence>MSMYDDTVDVTPEGVSEGAALSGMFGESASVETERGIEAITEEIIFYKNVGGQAVIEIGRRLTEAKAQLKHGEWLPWLREKVEFSETSAQNFMRIAREYGNTHLVGDLGASKALVLLALPASERENFASEKHLVNGEEKSVSEMSKRELEEAIRQRKLAELKAAETARELDRQKEATAEAEAAAEKAQEAAEAARAEVENAKSISLAAQERTAELERELKALREKPVDVAVQTVDASAEQIAAAVKEAEKAAKTKRDAAVAKKAEELKAAEAQRDEARKAVENAEAGRRAAEEQAAALRAELEKARKSAAAMDNKALAEFGVLFRQAQETVNRMTELAGELDEENRPKVYRALGALRNMIAEKAGEATA</sequence>
<dbReference type="Pfam" id="PF11300">
    <property type="entry name" value="DUF3102"/>
    <property type="match status" value="1"/>
</dbReference>
<keyword evidence="1" id="KW-0175">Coiled coil</keyword>
<name>A0A8S5UXW3_9CAUD</name>
<evidence type="ECO:0008006" key="3">
    <source>
        <dbReference type="Google" id="ProtNLM"/>
    </source>
</evidence>
<proteinExistence type="predicted"/>
<dbReference type="InterPro" id="IPR021451">
    <property type="entry name" value="DUF3102"/>
</dbReference>
<evidence type="ECO:0000313" key="2">
    <source>
        <dbReference type="EMBL" id="DAF99327.1"/>
    </source>
</evidence>
<evidence type="ECO:0000256" key="1">
    <source>
        <dbReference type="SAM" id="Coils"/>
    </source>
</evidence>